<name>A0ABP3AYR3_9LIST</name>
<keyword evidence="15" id="KW-1185">Reference proteome</keyword>
<dbReference type="InterPro" id="IPR044751">
    <property type="entry name" value="Ion_transp-like_CBS"/>
</dbReference>
<evidence type="ECO:0000256" key="3">
    <source>
        <dbReference type="ARBA" id="ARBA00022475"/>
    </source>
</evidence>
<dbReference type="Proteomes" id="UP000019249">
    <property type="component" value="Unassembled WGS sequence"/>
</dbReference>
<dbReference type="SUPFAM" id="SSF56176">
    <property type="entry name" value="FAD-binding/transporter-associated domain-like"/>
    <property type="match status" value="1"/>
</dbReference>
<evidence type="ECO:0000259" key="12">
    <source>
        <dbReference type="PROSITE" id="PS51371"/>
    </source>
</evidence>
<keyword evidence="6 10" id="KW-1133">Transmembrane helix</keyword>
<dbReference type="InterPro" id="IPR002550">
    <property type="entry name" value="CNNM"/>
</dbReference>
<evidence type="ECO:0000256" key="4">
    <source>
        <dbReference type="ARBA" id="ARBA00022692"/>
    </source>
</evidence>
<proteinExistence type="inferred from homology"/>
<dbReference type="Pfam" id="PF01595">
    <property type="entry name" value="CNNM"/>
    <property type="match status" value="1"/>
</dbReference>
<dbReference type="InterPro" id="IPR005170">
    <property type="entry name" value="Transptr-assoc_dom"/>
</dbReference>
<feature type="domain" description="CBS" evidence="12">
    <location>
        <begin position="219"/>
        <end position="279"/>
    </location>
</feature>
<feature type="domain" description="CNNM transmembrane" evidence="13">
    <location>
        <begin position="1"/>
        <end position="200"/>
    </location>
</feature>
<dbReference type="PROSITE" id="PS51846">
    <property type="entry name" value="CNNM"/>
    <property type="match status" value="1"/>
</dbReference>
<evidence type="ECO:0000256" key="2">
    <source>
        <dbReference type="ARBA" id="ARBA00006337"/>
    </source>
</evidence>
<evidence type="ECO:0000256" key="5">
    <source>
        <dbReference type="ARBA" id="ARBA00022737"/>
    </source>
</evidence>
<comment type="subcellular location">
    <subcellularLocation>
        <location evidence="1">Cell membrane</location>
        <topology evidence="1">Multi-pass membrane protein</topology>
    </subcellularLocation>
</comment>
<gene>
    <name evidence="14" type="ORF">MFLO_06892</name>
</gene>
<comment type="similarity">
    <text evidence="2">Belongs to the UPF0053 family.</text>
</comment>
<evidence type="ECO:0000313" key="14">
    <source>
        <dbReference type="EMBL" id="EUJ32428.1"/>
    </source>
</evidence>
<reference evidence="14 15" key="1">
    <citation type="journal article" date="2014" name="Int. J. Syst. Evol. Microbiol.">
        <title>Listeria floridensis sp. nov., Listeria aquatica sp. nov., Listeria cornellensis sp. nov., Listeria riparia sp. nov. and Listeria grandensis sp. nov., from agricultural and natural environments.</title>
        <authorList>
            <person name="den Bakker H.C."/>
            <person name="Warchocki S."/>
            <person name="Wright E.M."/>
            <person name="Allred A.F."/>
            <person name="Ahlstrom C."/>
            <person name="Manuel C.S."/>
            <person name="Stasiewicz M.J."/>
            <person name="Burrell A."/>
            <person name="Roof S."/>
            <person name="Strawn L."/>
            <person name="Fortes E.D."/>
            <person name="Nightingale K.K."/>
            <person name="Kephart D."/>
            <person name="Wiedmann M."/>
        </authorList>
    </citation>
    <scope>NUCLEOTIDE SEQUENCE [LARGE SCALE GENOMIC DNA]</scope>
    <source>
        <strain evidence="14 15">FSL S10-1187</strain>
    </source>
</reference>
<evidence type="ECO:0000256" key="9">
    <source>
        <dbReference type="PROSITE-ProRule" id="PRU00703"/>
    </source>
</evidence>
<evidence type="ECO:0000256" key="6">
    <source>
        <dbReference type="ARBA" id="ARBA00022989"/>
    </source>
</evidence>
<accession>A0ABP3AYR3</accession>
<dbReference type="RefSeq" id="WP_036097049.1">
    <property type="nucleotide sequence ID" value="NZ_AODF01000011.1"/>
</dbReference>
<dbReference type="InterPro" id="IPR016169">
    <property type="entry name" value="FAD-bd_PCMH_sub2"/>
</dbReference>
<dbReference type="Gene3D" id="3.30.465.10">
    <property type="match status" value="1"/>
</dbReference>
<evidence type="ECO:0000256" key="8">
    <source>
        <dbReference type="ARBA" id="ARBA00023136"/>
    </source>
</evidence>
<keyword evidence="8 10" id="KW-0472">Membrane</keyword>
<dbReference type="InterPro" id="IPR000644">
    <property type="entry name" value="CBS_dom"/>
</dbReference>
<evidence type="ECO:0000256" key="7">
    <source>
        <dbReference type="ARBA" id="ARBA00023122"/>
    </source>
</evidence>
<dbReference type="Gene3D" id="3.10.580.10">
    <property type="entry name" value="CBS-domain"/>
    <property type="match status" value="1"/>
</dbReference>
<sequence>MEWLSNLFVVVLILGTAFFVASEFAIVAIRKPTVASLVASGNKRALYVQKVTSNMNDYLAACQLGNTLAALAMGWVGEETMRGWLEPLFALLPLPASIEGPISIFVSFILITFLNVVLGELAPKTLTIQSTEKVALFIARPLVYWYRLTFPLNWVLNHSANLITRLFGAKNDADPDRMTPTELKIIFEDSYKQGLLNPQEFKYMKNIFKLGDVPAQEVMIPRTSVVAIDETATELDLLKLTSEHTYHIFPVTTDHDKDKIIGILQVSAVMAGLGKDQTIVNQSIKPFVRPGMAMFEGTVLEELLVKMQQKGESFVILTDEYGGTSGVTTIEDIMEIIVGDLEEVNGPKGIRKIANHHFVISGSEPLVSVEEALGFDLESSGVHTLSGWMLLQDFKLESGDTVFEKGWTFKVLSMNKNSVRQVEVKKNVAGKVRDKRE</sequence>
<dbReference type="InterPro" id="IPR051676">
    <property type="entry name" value="UPF0053_domain"/>
</dbReference>
<dbReference type="Pfam" id="PF00571">
    <property type="entry name" value="CBS"/>
    <property type="match status" value="1"/>
</dbReference>
<feature type="transmembrane region" description="Helical" evidence="11">
    <location>
        <begin position="96"/>
        <end position="118"/>
    </location>
</feature>
<dbReference type="PANTHER" id="PTHR43099">
    <property type="entry name" value="UPF0053 PROTEIN YRKA"/>
    <property type="match status" value="1"/>
</dbReference>
<evidence type="ECO:0000259" key="13">
    <source>
        <dbReference type="PROSITE" id="PS51846"/>
    </source>
</evidence>
<evidence type="ECO:0008006" key="16">
    <source>
        <dbReference type="Google" id="ProtNLM"/>
    </source>
</evidence>
<dbReference type="InterPro" id="IPR036318">
    <property type="entry name" value="FAD-bd_PCMH-like_sf"/>
</dbReference>
<dbReference type="Pfam" id="PF03471">
    <property type="entry name" value="CorC_HlyC"/>
    <property type="match status" value="1"/>
</dbReference>
<dbReference type="InterPro" id="IPR046342">
    <property type="entry name" value="CBS_dom_sf"/>
</dbReference>
<dbReference type="PROSITE" id="PS51371">
    <property type="entry name" value="CBS"/>
    <property type="match status" value="1"/>
</dbReference>
<evidence type="ECO:0000256" key="11">
    <source>
        <dbReference type="SAM" id="Phobius"/>
    </source>
</evidence>
<organism evidence="14 15">
    <name type="scientific">Listeria floridensis FSL S10-1187</name>
    <dbReference type="NCBI Taxonomy" id="1265817"/>
    <lineage>
        <taxon>Bacteria</taxon>
        <taxon>Bacillati</taxon>
        <taxon>Bacillota</taxon>
        <taxon>Bacilli</taxon>
        <taxon>Bacillales</taxon>
        <taxon>Listeriaceae</taxon>
        <taxon>Listeria</taxon>
    </lineage>
</organism>
<protein>
    <recommendedName>
        <fullName evidence="16">HlyC/CorC family transporter</fullName>
    </recommendedName>
</protein>
<keyword evidence="4 10" id="KW-0812">Transmembrane</keyword>
<dbReference type="CDD" id="cd04590">
    <property type="entry name" value="CBS_pair_CorC_HlyC_assoc"/>
    <property type="match status" value="1"/>
</dbReference>
<evidence type="ECO:0000256" key="10">
    <source>
        <dbReference type="PROSITE-ProRule" id="PRU01193"/>
    </source>
</evidence>
<dbReference type="PANTHER" id="PTHR43099:SF2">
    <property type="entry name" value="UPF0053 PROTEIN YRKA"/>
    <property type="match status" value="1"/>
</dbReference>
<keyword evidence="7 9" id="KW-0129">CBS domain</keyword>
<dbReference type="SUPFAM" id="SSF54631">
    <property type="entry name" value="CBS-domain pair"/>
    <property type="match status" value="1"/>
</dbReference>
<keyword evidence="5" id="KW-0677">Repeat</keyword>
<comment type="caution">
    <text evidence="14">The sequence shown here is derived from an EMBL/GenBank/DDBJ whole genome shotgun (WGS) entry which is preliminary data.</text>
</comment>
<evidence type="ECO:0000256" key="1">
    <source>
        <dbReference type="ARBA" id="ARBA00004651"/>
    </source>
</evidence>
<dbReference type="SMART" id="SM01091">
    <property type="entry name" value="CorC_HlyC"/>
    <property type="match status" value="1"/>
</dbReference>
<feature type="transmembrane region" description="Helical" evidence="11">
    <location>
        <begin position="6"/>
        <end position="29"/>
    </location>
</feature>
<dbReference type="EMBL" id="AODF01000011">
    <property type="protein sequence ID" value="EUJ32428.1"/>
    <property type="molecule type" value="Genomic_DNA"/>
</dbReference>
<keyword evidence="3" id="KW-1003">Cell membrane</keyword>
<evidence type="ECO:0000313" key="15">
    <source>
        <dbReference type="Proteomes" id="UP000019249"/>
    </source>
</evidence>